<reference evidence="2" key="1">
    <citation type="submission" date="2019-10" db="EMBL/GenBank/DDBJ databases">
        <authorList>
            <consortium name="PulseNet: The National Subtyping Network for Foodborne Disease Surveillance"/>
            <person name="Tarr C.L."/>
            <person name="Trees E."/>
            <person name="Katz L.S."/>
            <person name="Carleton-Romer H.A."/>
            <person name="Stroika S."/>
            <person name="Kucerova Z."/>
            <person name="Roache K.F."/>
            <person name="Sabol A.L."/>
            <person name="Besser J."/>
            <person name="Gerner-Smidt P."/>
        </authorList>
    </citation>
    <scope>NUCLEOTIDE SEQUENCE</scope>
    <source>
        <strain evidence="2">PNUSAS104160</strain>
        <strain evidence="3">PNUSAS107527</strain>
    </source>
</reference>
<evidence type="ECO:0000313" key="3">
    <source>
        <dbReference type="EMBL" id="EDD1783425.1"/>
    </source>
</evidence>
<dbReference type="PANTHER" id="PTHR39639">
    <property type="entry name" value="CHROMOSOME 16, WHOLE GENOME SHOTGUN SEQUENCE"/>
    <property type="match status" value="1"/>
</dbReference>
<accession>A0A624UMP8</accession>
<gene>
    <name evidence="2" type="ORF">F8330_24520</name>
    <name evidence="3" type="ORF">GA291_25335</name>
</gene>
<evidence type="ECO:0000259" key="1">
    <source>
        <dbReference type="Pfam" id="PF03235"/>
    </source>
</evidence>
<dbReference type="EMBL" id="AALHON010000191">
    <property type="protein sequence ID" value="ECZ7154651.1"/>
    <property type="molecule type" value="Genomic_DNA"/>
</dbReference>
<dbReference type="EMBL" id="AALTIN010000240">
    <property type="protein sequence ID" value="EDD1783425.1"/>
    <property type="molecule type" value="Genomic_DNA"/>
</dbReference>
<name>A0A624UMP8_SALER</name>
<organism evidence="2">
    <name type="scientific">Salmonella enterica</name>
    <name type="common">Salmonella choleraesuis</name>
    <dbReference type="NCBI Taxonomy" id="28901"/>
    <lineage>
        <taxon>Bacteria</taxon>
        <taxon>Pseudomonadati</taxon>
        <taxon>Pseudomonadota</taxon>
        <taxon>Gammaproteobacteria</taxon>
        <taxon>Enterobacterales</taxon>
        <taxon>Enterobacteriaceae</taxon>
        <taxon>Salmonella</taxon>
    </lineage>
</organism>
<dbReference type="PANTHER" id="PTHR39639:SF1">
    <property type="entry name" value="DUF262 DOMAIN-CONTAINING PROTEIN"/>
    <property type="match status" value="1"/>
</dbReference>
<evidence type="ECO:0000313" key="2">
    <source>
        <dbReference type="EMBL" id="ECZ7154651.1"/>
    </source>
</evidence>
<protein>
    <submittedName>
        <fullName evidence="2">DUF262 domain-containing protein</fullName>
    </submittedName>
</protein>
<comment type="caution">
    <text evidence="2">The sequence shown here is derived from an EMBL/GenBank/DDBJ whole genome shotgun (WGS) entry which is preliminary data.</text>
</comment>
<feature type="non-terminal residue" evidence="2">
    <location>
        <position position="118"/>
    </location>
</feature>
<dbReference type="AlphaFoldDB" id="A0A624UMP8"/>
<proteinExistence type="predicted"/>
<dbReference type="InterPro" id="IPR004919">
    <property type="entry name" value="GmrSD_N"/>
</dbReference>
<feature type="domain" description="GmrSD restriction endonucleases N-terminal" evidence="1">
    <location>
        <begin position="37"/>
        <end position="99"/>
    </location>
</feature>
<dbReference type="Pfam" id="PF03235">
    <property type="entry name" value="GmrSD_N"/>
    <property type="match status" value="1"/>
</dbReference>
<sequence length="118" mass="13751">MSNRIRNAQIFDARTGEYPVDMYIRWIIGGELDFDANYQREYVWGHEEQQSFLNVVISGFPIGSVALAKAPDWYSRELPYIEVVDGKQRLTTLKKFITNEIPIILADGSLYWRDMTRA</sequence>